<dbReference type="AlphaFoldDB" id="A0A9N9G320"/>
<protein>
    <submittedName>
        <fullName evidence="2">26909_t:CDS:1</fullName>
    </submittedName>
</protein>
<accession>A0A9N9G320</accession>
<organism evidence="2 3">
    <name type="scientific">Dentiscutata erythropus</name>
    <dbReference type="NCBI Taxonomy" id="1348616"/>
    <lineage>
        <taxon>Eukaryota</taxon>
        <taxon>Fungi</taxon>
        <taxon>Fungi incertae sedis</taxon>
        <taxon>Mucoromycota</taxon>
        <taxon>Glomeromycotina</taxon>
        <taxon>Glomeromycetes</taxon>
        <taxon>Diversisporales</taxon>
        <taxon>Gigasporaceae</taxon>
        <taxon>Dentiscutata</taxon>
    </lineage>
</organism>
<sequence>MVTANDTQEESTRNSSILIDIVPIKPITLSSNYGKNIQKDSEQTQVDPLGRPVQKAKRL</sequence>
<name>A0A9N9G320_9GLOM</name>
<keyword evidence="3" id="KW-1185">Reference proteome</keyword>
<evidence type="ECO:0000256" key="1">
    <source>
        <dbReference type="SAM" id="MobiDB-lite"/>
    </source>
</evidence>
<feature type="region of interest" description="Disordered" evidence="1">
    <location>
        <begin position="33"/>
        <end position="59"/>
    </location>
</feature>
<dbReference type="Proteomes" id="UP000789405">
    <property type="component" value="Unassembled WGS sequence"/>
</dbReference>
<comment type="caution">
    <text evidence="2">The sequence shown here is derived from an EMBL/GenBank/DDBJ whole genome shotgun (WGS) entry which is preliminary data.</text>
</comment>
<evidence type="ECO:0000313" key="2">
    <source>
        <dbReference type="EMBL" id="CAG8573768.1"/>
    </source>
</evidence>
<dbReference type="EMBL" id="CAJVPY010002848">
    <property type="protein sequence ID" value="CAG8573768.1"/>
    <property type="molecule type" value="Genomic_DNA"/>
</dbReference>
<evidence type="ECO:0000313" key="3">
    <source>
        <dbReference type="Proteomes" id="UP000789405"/>
    </source>
</evidence>
<proteinExistence type="predicted"/>
<reference evidence="2" key="1">
    <citation type="submission" date="2021-06" db="EMBL/GenBank/DDBJ databases">
        <authorList>
            <person name="Kallberg Y."/>
            <person name="Tangrot J."/>
            <person name="Rosling A."/>
        </authorList>
    </citation>
    <scope>NUCLEOTIDE SEQUENCE</scope>
    <source>
        <strain evidence="2">MA453B</strain>
    </source>
</reference>
<dbReference type="OrthoDB" id="10433813at2759"/>
<gene>
    <name evidence="2" type="ORF">DERYTH_LOCUS6337</name>
</gene>